<dbReference type="EMBL" id="CGIH01000029">
    <property type="protein sequence ID" value="CFX78175.1"/>
    <property type="molecule type" value="Genomic_DNA"/>
</dbReference>
<keyword evidence="3" id="KW-1185">Reference proteome</keyword>
<evidence type="ECO:0000313" key="2">
    <source>
        <dbReference type="EMBL" id="CFX78175.1"/>
    </source>
</evidence>
<organism evidence="2 3">
    <name type="scientific">Syntrophomonas zehnderi OL-4</name>
    <dbReference type="NCBI Taxonomy" id="690567"/>
    <lineage>
        <taxon>Bacteria</taxon>
        <taxon>Bacillati</taxon>
        <taxon>Bacillota</taxon>
        <taxon>Clostridia</taxon>
        <taxon>Eubacteriales</taxon>
        <taxon>Syntrophomonadaceae</taxon>
        <taxon>Syntrophomonas</taxon>
    </lineage>
</organism>
<dbReference type="AlphaFoldDB" id="A0A0E4GBQ7"/>
<proteinExistence type="predicted"/>
<evidence type="ECO:0000256" key="1">
    <source>
        <dbReference type="SAM" id="Phobius"/>
    </source>
</evidence>
<dbReference type="Proteomes" id="UP000045545">
    <property type="component" value="Unassembled WGS sequence"/>
</dbReference>
<evidence type="ECO:0000313" key="3">
    <source>
        <dbReference type="Proteomes" id="UP000045545"/>
    </source>
</evidence>
<name>A0A0E4GBQ7_9FIRM</name>
<accession>A0A0E4GBQ7</accession>
<keyword evidence="1" id="KW-0472">Membrane</keyword>
<keyword evidence="1" id="KW-1133">Transmembrane helix</keyword>
<feature type="transmembrane region" description="Helical" evidence="1">
    <location>
        <begin position="16"/>
        <end position="41"/>
    </location>
</feature>
<keyword evidence="1" id="KW-0812">Transmembrane</keyword>
<protein>
    <submittedName>
        <fullName evidence="2">Uncharacterized</fullName>
    </submittedName>
</protein>
<reference evidence="2 3" key="1">
    <citation type="submission" date="2015-03" db="EMBL/GenBank/DDBJ databases">
        <authorList>
            <person name="Murphy D."/>
        </authorList>
    </citation>
    <scope>NUCLEOTIDE SEQUENCE [LARGE SCALE GENOMIC DNA]</scope>
    <source>
        <strain evidence="2 3">OL-4</strain>
    </source>
</reference>
<gene>
    <name evidence="2" type="ORF">1869</name>
</gene>
<sequence length="43" mass="4587">MEQATQAPERSKAVTAIYTGIGLLLGAAIGGPFLWLMIWLLNA</sequence>